<dbReference type="Proteomes" id="UP000269396">
    <property type="component" value="Unassembled WGS sequence"/>
</dbReference>
<evidence type="ECO:0000313" key="1">
    <source>
        <dbReference type="EMBL" id="VDP55624.1"/>
    </source>
</evidence>
<evidence type="ECO:0000313" key="2">
    <source>
        <dbReference type="Proteomes" id="UP000269396"/>
    </source>
</evidence>
<organism evidence="1 2">
    <name type="scientific">Schistosoma mattheei</name>
    <dbReference type="NCBI Taxonomy" id="31246"/>
    <lineage>
        <taxon>Eukaryota</taxon>
        <taxon>Metazoa</taxon>
        <taxon>Spiralia</taxon>
        <taxon>Lophotrochozoa</taxon>
        <taxon>Platyhelminthes</taxon>
        <taxon>Trematoda</taxon>
        <taxon>Digenea</taxon>
        <taxon>Strigeidida</taxon>
        <taxon>Schistosomatoidea</taxon>
        <taxon>Schistosomatidae</taxon>
        <taxon>Schistosoma</taxon>
    </lineage>
</organism>
<keyword evidence="2" id="KW-1185">Reference proteome</keyword>
<reference evidence="1 2" key="1">
    <citation type="submission" date="2018-11" db="EMBL/GenBank/DDBJ databases">
        <authorList>
            <consortium name="Pathogen Informatics"/>
        </authorList>
    </citation>
    <scope>NUCLEOTIDE SEQUENCE [LARGE SCALE GENOMIC DNA]</scope>
    <source>
        <strain>Denwood</strain>
        <strain evidence="2">Zambia</strain>
    </source>
</reference>
<gene>
    <name evidence="1" type="ORF">SMTD_LOCUS10704</name>
</gene>
<dbReference type="EMBL" id="UZAL01030804">
    <property type="protein sequence ID" value="VDP55624.1"/>
    <property type="molecule type" value="Genomic_DNA"/>
</dbReference>
<proteinExistence type="predicted"/>
<sequence length="68" mass="7182">MTAVKGAREAAPTGIPVDVSPSTIKEICIAIRQIKSGKTAGPDNIPARALKLDIEATANILHVLFKKM</sequence>
<dbReference type="AlphaFoldDB" id="A0A183P8L9"/>
<name>A0A183P8L9_9TREM</name>
<accession>A0A183P8L9</accession>
<protein>
    <submittedName>
        <fullName evidence="1">Uncharacterized protein</fullName>
    </submittedName>
</protein>